<name>A0ACB9GMY5_9ASTR</name>
<reference evidence="1 2" key="2">
    <citation type="journal article" date="2022" name="Mol. Ecol. Resour.">
        <title>The genomes of chicory, endive, great burdock and yacon provide insights into Asteraceae paleo-polyploidization history and plant inulin production.</title>
        <authorList>
            <person name="Fan W."/>
            <person name="Wang S."/>
            <person name="Wang H."/>
            <person name="Wang A."/>
            <person name="Jiang F."/>
            <person name="Liu H."/>
            <person name="Zhao H."/>
            <person name="Xu D."/>
            <person name="Zhang Y."/>
        </authorList>
    </citation>
    <scope>NUCLEOTIDE SEQUENCE [LARGE SCALE GENOMIC DNA]</scope>
    <source>
        <strain evidence="2">cv. Yunnan</strain>
        <tissue evidence="1">Leaves</tissue>
    </source>
</reference>
<protein>
    <submittedName>
        <fullName evidence="1">Uncharacterized protein</fullName>
    </submittedName>
</protein>
<keyword evidence="2" id="KW-1185">Reference proteome</keyword>
<dbReference type="EMBL" id="CM042031">
    <property type="protein sequence ID" value="KAI3784566.1"/>
    <property type="molecule type" value="Genomic_DNA"/>
</dbReference>
<dbReference type="Proteomes" id="UP001056120">
    <property type="component" value="Linkage Group LG14"/>
</dbReference>
<sequence>MVNWASAVDWGKEILLILPTIVLLLPWYSVFDEMSVKRLGVLELMWKSVILRMHISCSTKCPEKCDILERHNEGLKEGRSTHAPLIQMVMNVTPIIGSALIDMYSRLGLLPGVEFLQNMPIDNLSCQSSLGLVY</sequence>
<organism evidence="1 2">
    <name type="scientific">Smallanthus sonchifolius</name>
    <dbReference type="NCBI Taxonomy" id="185202"/>
    <lineage>
        <taxon>Eukaryota</taxon>
        <taxon>Viridiplantae</taxon>
        <taxon>Streptophyta</taxon>
        <taxon>Embryophyta</taxon>
        <taxon>Tracheophyta</taxon>
        <taxon>Spermatophyta</taxon>
        <taxon>Magnoliopsida</taxon>
        <taxon>eudicotyledons</taxon>
        <taxon>Gunneridae</taxon>
        <taxon>Pentapetalae</taxon>
        <taxon>asterids</taxon>
        <taxon>campanulids</taxon>
        <taxon>Asterales</taxon>
        <taxon>Asteraceae</taxon>
        <taxon>Asteroideae</taxon>
        <taxon>Heliantheae alliance</taxon>
        <taxon>Millerieae</taxon>
        <taxon>Smallanthus</taxon>
    </lineage>
</organism>
<evidence type="ECO:0000313" key="1">
    <source>
        <dbReference type="EMBL" id="KAI3784566.1"/>
    </source>
</evidence>
<accession>A0ACB9GMY5</accession>
<proteinExistence type="predicted"/>
<gene>
    <name evidence="1" type="ORF">L1987_43667</name>
</gene>
<reference evidence="2" key="1">
    <citation type="journal article" date="2022" name="Mol. Ecol. Resour.">
        <title>The genomes of chicory, endive, great burdock and yacon provide insights into Asteraceae palaeo-polyploidization history and plant inulin production.</title>
        <authorList>
            <person name="Fan W."/>
            <person name="Wang S."/>
            <person name="Wang H."/>
            <person name="Wang A."/>
            <person name="Jiang F."/>
            <person name="Liu H."/>
            <person name="Zhao H."/>
            <person name="Xu D."/>
            <person name="Zhang Y."/>
        </authorList>
    </citation>
    <scope>NUCLEOTIDE SEQUENCE [LARGE SCALE GENOMIC DNA]</scope>
    <source>
        <strain evidence="2">cv. Yunnan</strain>
    </source>
</reference>
<evidence type="ECO:0000313" key="2">
    <source>
        <dbReference type="Proteomes" id="UP001056120"/>
    </source>
</evidence>
<comment type="caution">
    <text evidence="1">The sequence shown here is derived from an EMBL/GenBank/DDBJ whole genome shotgun (WGS) entry which is preliminary data.</text>
</comment>